<evidence type="ECO:0000313" key="2">
    <source>
        <dbReference type="Proteomes" id="UP001500822"/>
    </source>
</evidence>
<comment type="caution">
    <text evidence="1">The sequence shown here is derived from an EMBL/GenBank/DDBJ whole genome shotgun (WGS) entry which is preliminary data.</text>
</comment>
<organism evidence="1 2">
    <name type="scientific">Gordonia alkaliphila</name>
    <dbReference type="NCBI Taxonomy" id="1053547"/>
    <lineage>
        <taxon>Bacteria</taxon>
        <taxon>Bacillati</taxon>
        <taxon>Actinomycetota</taxon>
        <taxon>Actinomycetes</taxon>
        <taxon>Mycobacteriales</taxon>
        <taxon>Gordoniaceae</taxon>
        <taxon>Gordonia</taxon>
    </lineage>
</organism>
<reference evidence="2" key="1">
    <citation type="journal article" date="2019" name="Int. J. Syst. Evol. Microbiol.">
        <title>The Global Catalogue of Microorganisms (GCM) 10K type strain sequencing project: providing services to taxonomists for standard genome sequencing and annotation.</title>
        <authorList>
            <consortium name="The Broad Institute Genomics Platform"/>
            <consortium name="The Broad Institute Genome Sequencing Center for Infectious Disease"/>
            <person name="Wu L."/>
            <person name="Ma J."/>
        </authorList>
    </citation>
    <scope>NUCLEOTIDE SEQUENCE [LARGE SCALE GENOMIC DNA]</scope>
    <source>
        <strain evidence="2">JCM 18077</strain>
    </source>
</reference>
<evidence type="ECO:0000313" key="1">
    <source>
        <dbReference type="EMBL" id="GAA4752786.1"/>
    </source>
</evidence>
<sequence>MGMFDFLTGNKSAPKGVERASRDVLRQQLLNLNRPGAPWAVRDGASAGVDLVAEWKIVDAQWYQIFAKAGLEKVFRILMKFDDEAGEVRAVDQEWSVEWQAGVPRLSMATEAFRGQKKEVSFGKAVAFREEDLRLGVVYDYKFDTSELKDPLQEAALGCGWGWRGVAFGKL</sequence>
<accession>A0ABP8ZC83</accession>
<protein>
    <submittedName>
        <fullName evidence="1">Uncharacterized protein</fullName>
    </submittedName>
</protein>
<dbReference type="EMBL" id="BAABIE010000011">
    <property type="protein sequence ID" value="GAA4752786.1"/>
    <property type="molecule type" value="Genomic_DNA"/>
</dbReference>
<dbReference type="RefSeq" id="WP_345313724.1">
    <property type="nucleotide sequence ID" value="NZ_BAABIE010000011.1"/>
</dbReference>
<dbReference type="Proteomes" id="UP001500822">
    <property type="component" value="Unassembled WGS sequence"/>
</dbReference>
<proteinExistence type="predicted"/>
<gene>
    <name evidence="1" type="ORF">GCM10023217_24790</name>
</gene>
<name>A0ABP8ZC83_9ACTN</name>
<keyword evidence="2" id="KW-1185">Reference proteome</keyword>